<keyword evidence="2" id="KW-1185">Reference proteome</keyword>
<reference evidence="1" key="1">
    <citation type="submission" date="2022-06" db="EMBL/GenBank/DDBJ databases">
        <title>Rothia sp. isolated from sandalwood seedling.</title>
        <authorList>
            <person name="Tuikhar N."/>
            <person name="Kirdat K."/>
            <person name="Thorat V."/>
            <person name="Swetha P."/>
            <person name="Padma S."/>
            <person name="Sundararaj R."/>
            <person name="Yadav A."/>
        </authorList>
    </citation>
    <scope>NUCLEOTIDE SEQUENCE</scope>
    <source>
        <strain evidence="1">AR01</strain>
    </source>
</reference>
<accession>A0A9X2KJG2</accession>
<proteinExistence type="predicted"/>
<organism evidence="1 2">
    <name type="scientific">Rothia santali</name>
    <dbReference type="NCBI Taxonomy" id="2949643"/>
    <lineage>
        <taxon>Bacteria</taxon>
        <taxon>Bacillati</taxon>
        <taxon>Actinomycetota</taxon>
        <taxon>Actinomycetes</taxon>
        <taxon>Micrococcales</taxon>
        <taxon>Micrococcaceae</taxon>
        <taxon>Rothia</taxon>
    </lineage>
</organism>
<name>A0A9X2KJG2_9MICC</name>
<dbReference type="Proteomes" id="UP001139502">
    <property type="component" value="Unassembled WGS sequence"/>
</dbReference>
<dbReference type="SUPFAM" id="SSF56176">
    <property type="entry name" value="FAD-binding/transporter-associated domain-like"/>
    <property type="match status" value="1"/>
</dbReference>
<gene>
    <name evidence="1" type="ORF">NBM05_14560</name>
</gene>
<comment type="caution">
    <text evidence="1">The sequence shown here is derived from an EMBL/GenBank/DDBJ whole genome shotgun (WGS) entry which is preliminary data.</text>
</comment>
<dbReference type="GO" id="GO:0050660">
    <property type="term" value="F:flavin adenine dinucleotide binding"/>
    <property type="evidence" value="ECO:0007669"/>
    <property type="project" value="InterPro"/>
</dbReference>
<dbReference type="AlphaFoldDB" id="A0A9X2KJG2"/>
<protein>
    <submittedName>
        <fullName evidence="1">Uncharacterized protein</fullName>
    </submittedName>
</protein>
<evidence type="ECO:0000313" key="1">
    <source>
        <dbReference type="EMBL" id="MCP3427193.1"/>
    </source>
</evidence>
<feature type="non-terminal residue" evidence="1">
    <location>
        <position position="132"/>
    </location>
</feature>
<evidence type="ECO:0000313" key="2">
    <source>
        <dbReference type="Proteomes" id="UP001139502"/>
    </source>
</evidence>
<dbReference type="Gene3D" id="3.30.465.10">
    <property type="match status" value="1"/>
</dbReference>
<dbReference type="EMBL" id="JANAFB010000059">
    <property type="protein sequence ID" value="MCP3427193.1"/>
    <property type="molecule type" value="Genomic_DNA"/>
</dbReference>
<sequence>MSHPEAITEGDARYGTLLGGFNQRWPSAREQRARRIYVCATEQEVLDAVRAALRDPSLVPAPGQRDTPASRTGRRITVRSGGHAYEGFVSDNPGGVILDLGPLSGFDADVVLDPGRYEAARGVELGDGRTVD</sequence>
<dbReference type="InterPro" id="IPR036318">
    <property type="entry name" value="FAD-bd_PCMH-like_sf"/>
</dbReference>
<dbReference type="InterPro" id="IPR016169">
    <property type="entry name" value="FAD-bd_PCMH_sub2"/>
</dbReference>